<dbReference type="InterPro" id="IPR025398">
    <property type="entry name" value="DUF4371"/>
</dbReference>
<proteinExistence type="predicted"/>
<feature type="region of interest" description="Disordered" evidence="1">
    <location>
        <begin position="18"/>
        <end position="78"/>
    </location>
</feature>
<evidence type="ECO:0008006" key="6">
    <source>
        <dbReference type="Google" id="ProtNLM"/>
    </source>
</evidence>
<dbReference type="InterPro" id="IPR012337">
    <property type="entry name" value="RNaseH-like_sf"/>
</dbReference>
<feature type="domain" description="DUF4371" evidence="3">
    <location>
        <begin position="199"/>
        <end position="414"/>
    </location>
</feature>
<evidence type="ECO:0000259" key="2">
    <source>
        <dbReference type="Pfam" id="PF05699"/>
    </source>
</evidence>
<evidence type="ECO:0000313" key="4">
    <source>
        <dbReference type="EMBL" id="CAI6371126.1"/>
    </source>
</evidence>
<feature type="compositionally biased region" description="Low complexity" evidence="1">
    <location>
        <begin position="30"/>
        <end position="42"/>
    </location>
</feature>
<protein>
    <recommendedName>
        <fullName evidence="6">Repressor of the inhibitor of the protein kinase</fullName>
    </recommendedName>
</protein>
<dbReference type="InterPro" id="IPR008906">
    <property type="entry name" value="HATC_C_dom"/>
</dbReference>
<gene>
    <name evidence="4" type="ORF">MEUPH1_LOCUS25168</name>
</gene>
<feature type="compositionally biased region" description="Low complexity" evidence="1">
    <location>
        <begin position="63"/>
        <end position="75"/>
    </location>
</feature>
<dbReference type="Pfam" id="PF14291">
    <property type="entry name" value="DUF4371"/>
    <property type="match status" value="1"/>
</dbReference>
<dbReference type="Pfam" id="PF05699">
    <property type="entry name" value="Dimer_Tnp_hAT"/>
    <property type="match status" value="1"/>
</dbReference>
<dbReference type="AlphaFoldDB" id="A0AAV0XV69"/>
<evidence type="ECO:0000256" key="1">
    <source>
        <dbReference type="SAM" id="MobiDB-lite"/>
    </source>
</evidence>
<comment type="caution">
    <text evidence="4">The sequence shown here is derived from an EMBL/GenBank/DDBJ whole genome shotgun (WGS) entry which is preliminary data.</text>
</comment>
<dbReference type="PANTHER" id="PTHR46289">
    <property type="entry name" value="52 KDA REPRESSOR OF THE INHIBITOR OF THE PROTEIN KINASE-LIKE PROTEIN-RELATED"/>
    <property type="match status" value="1"/>
</dbReference>
<organism evidence="4 5">
    <name type="scientific">Macrosiphum euphorbiae</name>
    <name type="common">potato aphid</name>
    <dbReference type="NCBI Taxonomy" id="13131"/>
    <lineage>
        <taxon>Eukaryota</taxon>
        <taxon>Metazoa</taxon>
        <taxon>Ecdysozoa</taxon>
        <taxon>Arthropoda</taxon>
        <taxon>Hexapoda</taxon>
        <taxon>Insecta</taxon>
        <taxon>Pterygota</taxon>
        <taxon>Neoptera</taxon>
        <taxon>Paraneoptera</taxon>
        <taxon>Hemiptera</taxon>
        <taxon>Sternorrhyncha</taxon>
        <taxon>Aphidomorpha</taxon>
        <taxon>Aphidoidea</taxon>
        <taxon>Aphididae</taxon>
        <taxon>Macrosiphini</taxon>
        <taxon>Macrosiphum</taxon>
    </lineage>
</organism>
<dbReference type="Proteomes" id="UP001160148">
    <property type="component" value="Unassembled WGS sequence"/>
</dbReference>
<name>A0AAV0XV69_9HEMI</name>
<sequence length="810" mass="92217">MSDIRNFLQKKRKIELSPSSINEGNHDIGNLSNLSTNSSNSSQQKEVPQLQSSINEGNHDIGNLSNLSTNSSNSSQQKEVPQLLHQLTVGANKLDIGLYLNSYVDDELRLKLLKDPWVPSKTYDFKKDLTNGSTRVFRIEWFALYPWLSYSAVSKGPLCRVCVLFRPRVHRGVQGAFIVSPCIKYQKFNEVSKAHEISIWHKDAINASQHFLNSKERKQLSVHEQIDSAFNREIEENRVKLRSIISSILFCAKHDLPLRGKNDEGSVFTDLLQFRVESGDEVLNKHLKSGAKNALYISHEVQNELIKTCANVLRQNIIEEVKLSSVFSVLADETADISGTEQLSIGVRYLFYDVKFQKHKICEEFLGYSPLTKLDSKSIAKTIIEFLESCNLDLNRLVGQGYDGCATMAGHISGVQKLINEAYPMALFFHCASHVLNLVFNDLNNVSEVRNTTGIIKEIINFFRESTLRRQIIPNIPLLCETRWSAKYKSIRIFADNFIVIVKALEELSKSTANSKTKIKSYQLFTAATTPVFIVTLQVIAVYSAKFEPVCNLLQKVNINLKTVNNHITKLVDTLQLYRNCASTEFTVLFAKSKEIAEELDVEIRPPRVAARQSQRSNHPSTSHEEFFRISIFVPYLDSVISSLKDRFSKIHNQSFSLMDLHPYAMKNVSKEQFICTSNDIVKLYGNILSSNFVTEATTWYEMWNNGEKPLDSIEYLDLIEMSKDFYPAVADAIKIGATLPTTTCSIERSFSTLRRVKTWNRATMGDNRLSGLCMMSVHRKRLGEDTKFIENSIEEFGKKPRRLQLLFKK</sequence>
<dbReference type="PANTHER" id="PTHR46289:SF17">
    <property type="entry name" value="HAT C-TERMINAL DIMERISATION DOMAIN-CONTAINING PROTEIN"/>
    <property type="match status" value="1"/>
</dbReference>
<keyword evidence="5" id="KW-1185">Reference proteome</keyword>
<dbReference type="SUPFAM" id="SSF53098">
    <property type="entry name" value="Ribonuclease H-like"/>
    <property type="match status" value="1"/>
</dbReference>
<dbReference type="EMBL" id="CARXXK010000782">
    <property type="protein sequence ID" value="CAI6371126.1"/>
    <property type="molecule type" value="Genomic_DNA"/>
</dbReference>
<dbReference type="GO" id="GO:0046983">
    <property type="term" value="F:protein dimerization activity"/>
    <property type="evidence" value="ECO:0007669"/>
    <property type="project" value="InterPro"/>
</dbReference>
<accession>A0AAV0XV69</accession>
<feature type="domain" description="HAT C-terminal dimerisation" evidence="2">
    <location>
        <begin position="710"/>
        <end position="780"/>
    </location>
</feature>
<feature type="compositionally biased region" description="Polar residues" evidence="1">
    <location>
        <begin position="43"/>
        <end position="56"/>
    </location>
</feature>
<evidence type="ECO:0000259" key="3">
    <source>
        <dbReference type="Pfam" id="PF14291"/>
    </source>
</evidence>
<evidence type="ECO:0000313" key="5">
    <source>
        <dbReference type="Proteomes" id="UP001160148"/>
    </source>
</evidence>
<dbReference type="InterPro" id="IPR052958">
    <property type="entry name" value="IFN-induced_PKR_regulator"/>
</dbReference>
<reference evidence="4 5" key="1">
    <citation type="submission" date="2023-01" db="EMBL/GenBank/DDBJ databases">
        <authorList>
            <person name="Whitehead M."/>
        </authorList>
    </citation>
    <scope>NUCLEOTIDE SEQUENCE [LARGE SCALE GENOMIC DNA]</scope>
</reference>